<reference evidence="3" key="1">
    <citation type="journal article" date="2019" name="Int. J. Syst. Evol. Microbiol.">
        <title>The Global Catalogue of Microorganisms (GCM) 10K type strain sequencing project: providing services to taxonomists for standard genome sequencing and annotation.</title>
        <authorList>
            <consortium name="The Broad Institute Genomics Platform"/>
            <consortium name="The Broad Institute Genome Sequencing Center for Infectious Disease"/>
            <person name="Wu L."/>
            <person name="Ma J."/>
        </authorList>
    </citation>
    <scope>NUCLEOTIDE SEQUENCE [LARGE SCALE GENOMIC DNA]</scope>
    <source>
        <strain evidence="3">CCUG 53252</strain>
    </source>
</reference>
<gene>
    <name evidence="2" type="ORF">ACFORJ_07960</name>
</gene>
<name>A0ABV7ZQK7_9CORY</name>
<accession>A0ABV7ZQK7</accession>
<evidence type="ECO:0000313" key="2">
    <source>
        <dbReference type="EMBL" id="MFC3850099.1"/>
    </source>
</evidence>
<sequence>MTTHRSSRRAEDGPVTPTWLSTARMLYADRVPRTYGPRPRPRHRRRRRITGDATVVAIVTGVIVAVLAIAWLVLLAVVA</sequence>
<evidence type="ECO:0000256" key="1">
    <source>
        <dbReference type="SAM" id="Phobius"/>
    </source>
</evidence>
<dbReference type="RefSeq" id="WP_048744729.1">
    <property type="nucleotide sequence ID" value="NZ_CP047211.1"/>
</dbReference>
<organism evidence="2 3">
    <name type="scientific">Corynebacterium hansenii</name>
    <dbReference type="NCBI Taxonomy" id="394964"/>
    <lineage>
        <taxon>Bacteria</taxon>
        <taxon>Bacillati</taxon>
        <taxon>Actinomycetota</taxon>
        <taxon>Actinomycetes</taxon>
        <taxon>Mycobacteriales</taxon>
        <taxon>Corynebacteriaceae</taxon>
        <taxon>Corynebacterium</taxon>
    </lineage>
</organism>
<protein>
    <submittedName>
        <fullName evidence="2">Uncharacterized protein</fullName>
    </submittedName>
</protein>
<feature type="transmembrane region" description="Helical" evidence="1">
    <location>
        <begin position="53"/>
        <end position="78"/>
    </location>
</feature>
<keyword evidence="3" id="KW-1185">Reference proteome</keyword>
<dbReference type="EMBL" id="JBHRZN010000002">
    <property type="protein sequence ID" value="MFC3850099.1"/>
    <property type="molecule type" value="Genomic_DNA"/>
</dbReference>
<keyword evidence="1" id="KW-0812">Transmembrane</keyword>
<keyword evidence="1" id="KW-0472">Membrane</keyword>
<comment type="caution">
    <text evidence="2">The sequence shown here is derived from an EMBL/GenBank/DDBJ whole genome shotgun (WGS) entry which is preliminary data.</text>
</comment>
<dbReference type="Proteomes" id="UP001595751">
    <property type="component" value="Unassembled WGS sequence"/>
</dbReference>
<evidence type="ECO:0000313" key="3">
    <source>
        <dbReference type="Proteomes" id="UP001595751"/>
    </source>
</evidence>
<keyword evidence="1" id="KW-1133">Transmembrane helix</keyword>
<proteinExistence type="predicted"/>